<gene>
    <name evidence="1" type="ORF">GS660_00830</name>
</gene>
<dbReference type="AlphaFoldDB" id="A0A6L8VBI5"/>
<organism evidence="1 2">
    <name type="scientific">Frigidibacter albus</name>
    <dbReference type="NCBI Taxonomy" id="1465486"/>
    <lineage>
        <taxon>Bacteria</taxon>
        <taxon>Pseudomonadati</taxon>
        <taxon>Pseudomonadota</taxon>
        <taxon>Alphaproteobacteria</taxon>
        <taxon>Rhodobacterales</taxon>
        <taxon>Paracoccaceae</taxon>
        <taxon>Frigidibacter</taxon>
    </lineage>
</organism>
<name>A0A6L8VBI5_9RHOB</name>
<evidence type="ECO:0000313" key="1">
    <source>
        <dbReference type="EMBL" id="MZQ87635.1"/>
    </source>
</evidence>
<reference evidence="1 2" key="1">
    <citation type="submission" date="2020-01" db="EMBL/GenBank/DDBJ databases">
        <title>Frigidibacter albus SP32T (=CGMCC 1.13995T).</title>
        <authorList>
            <person name="Liao X."/>
        </authorList>
    </citation>
    <scope>NUCLEOTIDE SEQUENCE [LARGE SCALE GENOMIC DNA]</scope>
    <source>
        <strain evidence="1 2">SP32</strain>
    </source>
</reference>
<dbReference type="RefSeq" id="WP_161342427.1">
    <property type="nucleotide sequence ID" value="NZ_BMGW01000001.1"/>
</dbReference>
<accession>A0A6L8VBI5</accession>
<comment type="caution">
    <text evidence="1">The sequence shown here is derived from an EMBL/GenBank/DDBJ whole genome shotgun (WGS) entry which is preliminary data.</text>
</comment>
<sequence length="53" mass="5415">MDTGVRTTSVSASDLGDEVLGNYQGGTIRIGNREVSTFVSPVSVDLAALETAG</sequence>
<keyword evidence="2" id="KW-1185">Reference proteome</keyword>
<proteinExistence type="predicted"/>
<dbReference type="EMBL" id="WWNR01000001">
    <property type="protein sequence ID" value="MZQ87635.1"/>
    <property type="molecule type" value="Genomic_DNA"/>
</dbReference>
<protein>
    <submittedName>
        <fullName evidence="1">Uncharacterized protein</fullName>
    </submittedName>
</protein>
<dbReference type="OrthoDB" id="7779280at2"/>
<dbReference type="Proteomes" id="UP000477083">
    <property type="component" value="Unassembled WGS sequence"/>
</dbReference>
<evidence type="ECO:0000313" key="2">
    <source>
        <dbReference type="Proteomes" id="UP000477083"/>
    </source>
</evidence>